<dbReference type="Proteomes" id="UP000827976">
    <property type="component" value="Chromosome 11"/>
</dbReference>
<evidence type="ECO:0000313" key="2">
    <source>
        <dbReference type="Proteomes" id="UP000827976"/>
    </source>
</evidence>
<keyword evidence="2" id="KW-1185">Reference proteome</keyword>
<dbReference type="EC" id="1.2.1.44" evidence="1"/>
<organism evidence="1 2">
    <name type="scientific">Dioscorea alata</name>
    <name type="common">Purple yam</name>
    <dbReference type="NCBI Taxonomy" id="55571"/>
    <lineage>
        <taxon>Eukaryota</taxon>
        <taxon>Viridiplantae</taxon>
        <taxon>Streptophyta</taxon>
        <taxon>Embryophyta</taxon>
        <taxon>Tracheophyta</taxon>
        <taxon>Spermatophyta</taxon>
        <taxon>Magnoliopsida</taxon>
        <taxon>Liliopsida</taxon>
        <taxon>Dioscoreales</taxon>
        <taxon>Dioscoreaceae</taxon>
        <taxon>Dioscorea</taxon>
    </lineage>
</organism>
<gene>
    <name evidence="1" type="ORF">IHE45_11G051600</name>
</gene>
<dbReference type="EMBL" id="CM037021">
    <property type="protein sequence ID" value="KAH7669052.1"/>
    <property type="molecule type" value="Genomic_DNA"/>
</dbReference>
<protein>
    <submittedName>
        <fullName evidence="1">Cinnamoyl-CoA reductase protein</fullName>
        <ecNumber evidence="1">1.2.1.44</ecNumber>
    </submittedName>
</protein>
<comment type="caution">
    <text evidence="1">The sequence shown here is derived from an EMBL/GenBank/DDBJ whole genome shotgun (WGS) entry which is preliminary data.</text>
</comment>
<reference evidence="2" key="1">
    <citation type="journal article" date="2022" name="Nat. Commun.">
        <title>Chromosome evolution and the genetic basis of agronomically important traits in greater yam.</title>
        <authorList>
            <person name="Bredeson J.V."/>
            <person name="Lyons J.B."/>
            <person name="Oniyinde I.O."/>
            <person name="Okereke N.R."/>
            <person name="Kolade O."/>
            <person name="Nnabue I."/>
            <person name="Nwadili C.O."/>
            <person name="Hribova E."/>
            <person name="Parker M."/>
            <person name="Nwogha J."/>
            <person name="Shu S."/>
            <person name="Carlson J."/>
            <person name="Kariba R."/>
            <person name="Muthemba S."/>
            <person name="Knop K."/>
            <person name="Barton G.J."/>
            <person name="Sherwood A.V."/>
            <person name="Lopez-Montes A."/>
            <person name="Asiedu R."/>
            <person name="Jamnadass R."/>
            <person name="Muchugi A."/>
            <person name="Goodstein D."/>
            <person name="Egesi C.N."/>
            <person name="Featherston J."/>
            <person name="Asfaw A."/>
            <person name="Simpson G.G."/>
            <person name="Dolezel J."/>
            <person name="Hendre P.S."/>
            <person name="Van Deynze A."/>
            <person name="Kumar P.L."/>
            <person name="Obidiegwu J.E."/>
            <person name="Bhattacharjee R."/>
            <person name="Rokhsar D.S."/>
        </authorList>
    </citation>
    <scope>NUCLEOTIDE SEQUENCE [LARGE SCALE GENOMIC DNA]</scope>
    <source>
        <strain evidence="2">cv. TDa95/00328</strain>
    </source>
</reference>
<evidence type="ECO:0000313" key="1">
    <source>
        <dbReference type="EMBL" id="KAH7669052.1"/>
    </source>
</evidence>
<keyword evidence="1" id="KW-0560">Oxidoreductase</keyword>
<accession>A0ACB7V6K7</accession>
<sequence length="353" mass="39328">MSTISHPHKYGDAIRLAADHDLRQHIVCVTGAGGFIGSWLVKLLLLKGYSVRGTVRNIEDPKNLHLKGLEGAEERLTLYKADMLDYESVCLAFNGCDGVFHVASPVTDDPASEKVNVAVVGTMNAINAAVKAGVRRFVFTSSIGAVHMNPNRSSDTVLDENCWSDLEYCKKTKNWYCYGKMVAELAAMDMAKKRELDLVVIVPPLTVGPMLQPILNASCFRVLTYMRGTKKACPNAVMALVDVKDVAQAHVLVYEDPKASGRYFCITTVVHRSEFVRMLSEMFPEYPITNECEDKVHPRVNPYKFLNQRLQELGLEYTPIKKSLYETVKSLQEKGHLPPAHMLPVSPRIPSSL</sequence>
<proteinExistence type="predicted"/>
<name>A0ACB7V6K7_DIOAL</name>